<organism evidence="1 2">
    <name type="scientific">Monilinia fructicola</name>
    <name type="common">Brown rot fungus</name>
    <name type="synonym">Ciboria fructicola</name>
    <dbReference type="NCBI Taxonomy" id="38448"/>
    <lineage>
        <taxon>Eukaryota</taxon>
        <taxon>Fungi</taxon>
        <taxon>Dikarya</taxon>
        <taxon>Ascomycota</taxon>
        <taxon>Pezizomycotina</taxon>
        <taxon>Leotiomycetes</taxon>
        <taxon>Helotiales</taxon>
        <taxon>Sclerotiniaceae</taxon>
        <taxon>Monilinia</taxon>
    </lineage>
</organism>
<comment type="caution">
    <text evidence="1">The sequence shown here is derived from an EMBL/GenBank/DDBJ whole genome shotgun (WGS) entry which is preliminary data.</text>
</comment>
<evidence type="ECO:0000313" key="1">
    <source>
        <dbReference type="EMBL" id="KAA8574555.1"/>
    </source>
</evidence>
<reference evidence="1 2" key="1">
    <citation type="submission" date="2019-06" db="EMBL/GenBank/DDBJ databases">
        <title>Genome Sequence of the Brown Rot Fungal Pathogen Monilinia fructicola.</title>
        <authorList>
            <person name="De Miccolis Angelini R.M."/>
            <person name="Landi L."/>
            <person name="Abate D."/>
            <person name="Pollastro S."/>
            <person name="Romanazzi G."/>
            <person name="Faretra F."/>
        </authorList>
    </citation>
    <scope>NUCLEOTIDE SEQUENCE [LARGE SCALE GENOMIC DNA]</scope>
    <source>
        <strain evidence="1 2">Mfrc123</strain>
    </source>
</reference>
<protein>
    <submittedName>
        <fullName evidence="1">Uncharacterized protein</fullName>
    </submittedName>
</protein>
<proteinExistence type="predicted"/>
<name>A0A5M9K6W7_MONFR</name>
<accession>A0A5M9K6W7</accession>
<keyword evidence="2" id="KW-1185">Reference proteome</keyword>
<dbReference type="AlphaFoldDB" id="A0A5M9K6W7"/>
<dbReference type="EMBL" id="VICG01000003">
    <property type="protein sequence ID" value="KAA8574555.1"/>
    <property type="molecule type" value="Genomic_DNA"/>
</dbReference>
<dbReference type="Proteomes" id="UP000322873">
    <property type="component" value="Unassembled WGS sequence"/>
</dbReference>
<sequence length="94" mass="10833">MSIIFSHVLRNLFAISKCYRDIGHEKEPHNAKQYEVPSSWHNAFSDKNLLPLPSPAPLSLLNLHTQMLSHTHLVDIVRLDHFRQLKSISTIIHS</sequence>
<gene>
    <name evidence="1" type="ORF">EYC84_006004</name>
</gene>
<evidence type="ECO:0000313" key="2">
    <source>
        <dbReference type="Proteomes" id="UP000322873"/>
    </source>
</evidence>